<comment type="caution">
    <text evidence="1">The sequence shown here is derived from an EMBL/GenBank/DDBJ whole genome shotgun (WGS) entry which is preliminary data.</text>
</comment>
<proteinExistence type="predicted"/>
<dbReference type="EMBL" id="JACPUR010000009">
    <property type="protein sequence ID" value="MBI3126703.1"/>
    <property type="molecule type" value="Genomic_DNA"/>
</dbReference>
<accession>A0A932MMH8</accession>
<evidence type="ECO:0000313" key="1">
    <source>
        <dbReference type="EMBL" id="MBI3126703.1"/>
    </source>
</evidence>
<organism evidence="1 2">
    <name type="scientific">Tectimicrobiota bacterium</name>
    <dbReference type="NCBI Taxonomy" id="2528274"/>
    <lineage>
        <taxon>Bacteria</taxon>
        <taxon>Pseudomonadati</taxon>
        <taxon>Nitrospinota/Tectimicrobiota group</taxon>
        <taxon>Candidatus Tectimicrobiota</taxon>
    </lineage>
</organism>
<evidence type="ECO:0000313" key="2">
    <source>
        <dbReference type="Proteomes" id="UP000782312"/>
    </source>
</evidence>
<reference evidence="1" key="1">
    <citation type="submission" date="2020-07" db="EMBL/GenBank/DDBJ databases">
        <title>Huge and variable diversity of episymbiotic CPR bacteria and DPANN archaea in groundwater ecosystems.</title>
        <authorList>
            <person name="He C.Y."/>
            <person name="Keren R."/>
            <person name="Whittaker M."/>
            <person name="Farag I.F."/>
            <person name="Doudna J."/>
            <person name="Cate J.H.D."/>
            <person name="Banfield J.F."/>
        </authorList>
    </citation>
    <scope>NUCLEOTIDE SEQUENCE</scope>
    <source>
        <strain evidence="1">NC_groundwater_763_Ag_S-0.2um_68_21</strain>
    </source>
</reference>
<protein>
    <submittedName>
        <fullName evidence="1">Uncharacterized protein</fullName>
    </submittedName>
</protein>
<dbReference type="Proteomes" id="UP000782312">
    <property type="component" value="Unassembled WGS sequence"/>
</dbReference>
<name>A0A932MMH8_UNCTE</name>
<gene>
    <name evidence="1" type="ORF">HYZ11_03765</name>
</gene>
<dbReference type="AlphaFoldDB" id="A0A932MMH8"/>
<sequence>MKIINLSAMPGPHFFRELEAAGLGGKASLRSAVLEGGGEQPQLLLHDEAAEAAVMAVVAAHNPVPPTFAGESVLSAQDVDRVTSKRILAYLAPQWAEDARMQERHVLRALQDVARAQDVKRDPASYTQADITWADQAIAQARTKDAQVLAYRQEAADFKAARGW</sequence>